<name>A0A1W6ZLH5_9HYPH</name>
<keyword evidence="3" id="KW-1185">Reference proteome</keyword>
<dbReference type="Proteomes" id="UP000194137">
    <property type="component" value="Chromosome"/>
</dbReference>
<dbReference type="KEGG" id="psin:CAK95_03655"/>
<evidence type="ECO:0000256" key="1">
    <source>
        <dbReference type="SAM" id="MobiDB-lite"/>
    </source>
</evidence>
<dbReference type="AlphaFoldDB" id="A0A1W6ZLH5"/>
<protein>
    <submittedName>
        <fullName evidence="2">Terminase</fullName>
    </submittedName>
</protein>
<evidence type="ECO:0000313" key="3">
    <source>
        <dbReference type="Proteomes" id="UP000194137"/>
    </source>
</evidence>
<organism evidence="2 3">
    <name type="scientific">Pseudorhodoplanes sinuspersici</name>
    <dbReference type="NCBI Taxonomy" id="1235591"/>
    <lineage>
        <taxon>Bacteria</taxon>
        <taxon>Pseudomonadati</taxon>
        <taxon>Pseudomonadota</taxon>
        <taxon>Alphaproteobacteria</taxon>
        <taxon>Hyphomicrobiales</taxon>
        <taxon>Pseudorhodoplanes</taxon>
    </lineage>
</organism>
<dbReference type="OrthoDB" id="6010489at2"/>
<dbReference type="RefSeq" id="WP_086086667.1">
    <property type="nucleotide sequence ID" value="NZ_CP021112.1"/>
</dbReference>
<dbReference type="NCBIfam" id="TIGR01558">
    <property type="entry name" value="sm_term_P27"/>
    <property type="match status" value="1"/>
</dbReference>
<gene>
    <name evidence="2" type="ORF">CAK95_03655</name>
</gene>
<dbReference type="STRING" id="1235591.CAK95_03655"/>
<dbReference type="InterPro" id="IPR006448">
    <property type="entry name" value="Phage_term_ssu_P27"/>
</dbReference>
<evidence type="ECO:0000313" key="2">
    <source>
        <dbReference type="EMBL" id="ARP98283.1"/>
    </source>
</evidence>
<feature type="region of interest" description="Disordered" evidence="1">
    <location>
        <begin position="129"/>
        <end position="158"/>
    </location>
</feature>
<dbReference type="EMBL" id="CP021112">
    <property type="protein sequence ID" value="ARP98283.1"/>
    <property type="molecule type" value="Genomic_DNA"/>
</dbReference>
<proteinExistence type="predicted"/>
<feature type="compositionally biased region" description="Polar residues" evidence="1">
    <location>
        <begin position="129"/>
        <end position="142"/>
    </location>
</feature>
<dbReference type="Pfam" id="PF05119">
    <property type="entry name" value="Terminase_4"/>
    <property type="match status" value="1"/>
</dbReference>
<accession>A0A1W6ZLH5</accession>
<reference evidence="2 3" key="1">
    <citation type="submission" date="2017-05" db="EMBL/GenBank/DDBJ databases">
        <title>Full genome sequence of Pseudorhodoplanes sinuspersici.</title>
        <authorList>
            <person name="Dastgheib S.M.M."/>
            <person name="Shavandi M."/>
            <person name="Tirandaz H."/>
        </authorList>
    </citation>
    <scope>NUCLEOTIDE SEQUENCE [LARGE SCALE GENOMIC DNA]</scope>
    <source>
        <strain evidence="2 3">RIPI110</strain>
    </source>
</reference>
<feature type="region of interest" description="Disordered" evidence="1">
    <location>
        <begin position="1"/>
        <end position="31"/>
    </location>
</feature>
<feature type="compositionally biased region" description="Basic residues" evidence="1">
    <location>
        <begin position="1"/>
        <end position="10"/>
    </location>
</feature>
<sequence length="158" mass="17566">MRGRRPKPTRLKMLTGNPGKRPFNMNEPKPDAEIPNCPPELGPVAQREWQRLSIELNKLRILTQLDRAALAAYCGAYSLWAEATENIQKFGTMVKSPSGYPIQSPYVSIANRQAEIMMRIASEFGFTPASRSRISTPTTQERSLFDPPAKGCETAGAE</sequence>